<protein>
    <submittedName>
        <fullName evidence="1">Uncharacterized protein</fullName>
    </submittedName>
</protein>
<reference evidence="1" key="1">
    <citation type="submission" date="2021-04" db="EMBL/GenBank/DDBJ databases">
        <title>Genomic insights into ecological role and evolution of a novel Thermoplasmata order Candidatus Sysuiplasmatales.</title>
        <authorList>
            <person name="Yuan Y."/>
        </authorList>
    </citation>
    <scope>NUCLEOTIDE SEQUENCE</scope>
    <source>
        <strain evidence="1">YP2-bin.285</strain>
    </source>
</reference>
<evidence type="ECO:0000313" key="2">
    <source>
        <dbReference type="Proteomes" id="UP000716004"/>
    </source>
</evidence>
<name>A0A8J8CBJ1_9ARCH</name>
<organism evidence="1 2">
    <name type="scientific">Candidatus Sysuiplasma superficiale</name>
    <dbReference type="NCBI Taxonomy" id="2823368"/>
    <lineage>
        <taxon>Archaea</taxon>
        <taxon>Methanobacteriati</taxon>
        <taxon>Thermoplasmatota</taxon>
        <taxon>Thermoplasmata</taxon>
        <taxon>Candidatus Sysuiplasmatales</taxon>
        <taxon>Candidatus Sysuiplasmataceae</taxon>
        <taxon>Candidatus Sysuiplasma</taxon>
    </lineage>
</organism>
<dbReference type="EMBL" id="JAGVSJ010000031">
    <property type="protein sequence ID" value="MBX8632503.1"/>
    <property type="molecule type" value="Genomic_DNA"/>
</dbReference>
<gene>
    <name evidence="1" type="ORF">J9259_08335</name>
</gene>
<comment type="caution">
    <text evidence="1">The sequence shown here is derived from an EMBL/GenBank/DDBJ whole genome shotgun (WGS) entry which is preliminary data.</text>
</comment>
<accession>A0A8J8CBJ1</accession>
<proteinExistence type="predicted"/>
<feature type="non-terminal residue" evidence="1">
    <location>
        <position position="1"/>
    </location>
</feature>
<dbReference type="AlphaFoldDB" id="A0A8J8CBJ1"/>
<evidence type="ECO:0000313" key="1">
    <source>
        <dbReference type="EMBL" id="MBX8632503.1"/>
    </source>
</evidence>
<sequence>LLNPNQYYPSKYLGPTSMSFSDFTWNASGSPTYNSGFMVSSSDANGNGVFFHLNLVNHNSSSNLYIDAASNIYIFTGAGTGFKQFISFLVLNGTTGAEYANWTIQQGSGSSPFSYYSGPNLQYPSLYWNNGPGSKWGANYSIPGVTSSHGGYVEPMSKTNFLLLPAAVGGVQVSVQVTFGAYSGGGVPSSGGPFSLPSNNPISSGSVSANFLELFGYLLPYNQAPWLYFPASSGVPYGQTIPFTGIYWY</sequence>
<dbReference type="Proteomes" id="UP000716004">
    <property type="component" value="Unassembled WGS sequence"/>
</dbReference>